<dbReference type="Proteomes" id="UP000784294">
    <property type="component" value="Unassembled WGS sequence"/>
</dbReference>
<protein>
    <submittedName>
        <fullName evidence="2">Uncharacterized protein</fullName>
    </submittedName>
</protein>
<organism evidence="2 3">
    <name type="scientific">Protopolystoma xenopodis</name>
    <dbReference type="NCBI Taxonomy" id="117903"/>
    <lineage>
        <taxon>Eukaryota</taxon>
        <taxon>Metazoa</taxon>
        <taxon>Spiralia</taxon>
        <taxon>Lophotrochozoa</taxon>
        <taxon>Platyhelminthes</taxon>
        <taxon>Monogenea</taxon>
        <taxon>Polyopisthocotylea</taxon>
        <taxon>Polystomatidea</taxon>
        <taxon>Polystomatidae</taxon>
        <taxon>Protopolystoma</taxon>
    </lineage>
</organism>
<evidence type="ECO:0000256" key="1">
    <source>
        <dbReference type="SAM" id="MobiDB-lite"/>
    </source>
</evidence>
<comment type="caution">
    <text evidence="2">The sequence shown here is derived from an EMBL/GenBank/DDBJ whole genome shotgun (WGS) entry which is preliminary data.</text>
</comment>
<reference evidence="2" key="1">
    <citation type="submission" date="2018-11" db="EMBL/GenBank/DDBJ databases">
        <authorList>
            <consortium name="Pathogen Informatics"/>
        </authorList>
    </citation>
    <scope>NUCLEOTIDE SEQUENCE</scope>
</reference>
<feature type="region of interest" description="Disordered" evidence="1">
    <location>
        <begin position="1"/>
        <end position="22"/>
    </location>
</feature>
<evidence type="ECO:0000313" key="2">
    <source>
        <dbReference type="EMBL" id="VEL15673.1"/>
    </source>
</evidence>
<evidence type="ECO:0000313" key="3">
    <source>
        <dbReference type="Proteomes" id="UP000784294"/>
    </source>
</evidence>
<accession>A0A3S5A5P9</accession>
<dbReference type="EMBL" id="CAAALY010025431">
    <property type="protein sequence ID" value="VEL15673.1"/>
    <property type="molecule type" value="Genomic_DNA"/>
</dbReference>
<sequence length="139" mass="14065">MPVGSSRPRRSYVSSSPPCSPSSPSAFSLNPFFAYSNLAPTCLTASSFASPPSSLTTAQTTGLLGPWSLFGQAASIPTLPMETADAGSRAAPTFPGQTAIAVNAADILVLLQSLVGGVSPFLLPPQSGLLARSTLAVVI</sequence>
<dbReference type="AlphaFoldDB" id="A0A3S5A5P9"/>
<proteinExistence type="predicted"/>
<gene>
    <name evidence="2" type="ORF">PXEA_LOCUS9113</name>
</gene>
<keyword evidence="3" id="KW-1185">Reference proteome</keyword>
<name>A0A3S5A5P9_9PLAT</name>
<feature type="compositionally biased region" description="Low complexity" evidence="1">
    <location>
        <begin position="11"/>
        <end position="22"/>
    </location>
</feature>